<feature type="transmembrane region" description="Helical" evidence="1">
    <location>
        <begin position="12"/>
        <end position="33"/>
    </location>
</feature>
<organism evidence="2">
    <name type="scientific">Petrobiona massiliana</name>
    <dbReference type="NCBI Taxonomy" id="68578"/>
    <lineage>
        <taxon>Eukaryota</taxon>
        <taxon>Metazoa</taxon>
        <taxon>Porifera</taxon>
        <taxon>Calcarea</taxon>
        <taxon>Calcaronea</taxon>
        <taxon>Baerida</taxon>
        <taxon>Petrobionidae</taxon>
        <taxon>Petrobiona</taxon>
    </lineage>
</organism>
<reference evidence="2" key="1">
    <citation type="journal article" date="2016" name="Curr. Biol.">
        <title>Extensive Mitochondrial mRNA Editing and Unusual Mitochondrial Genome Organization in Calcaronean Sponges.</title>
        <authorList>
            <person name="Lavrov D.V."/>
            <person name="Adamski M."/>
            <person name="Chevaldonne P."/>
            <person name="Adamska M."/>
        </authorList>
    </citation>
    <scope>NUCLEOTIDE SEQUENCE</scope>
</reference>
<accession>A0A140CUT2</accession>
<dbReference type="GO" id="GO:0016491">
    <property type="term" value="F:oxidoreductase activity"/>
    <property type="evidence" value="ECO:0007669"/>
    <property type="project" value="UniProtKB-KW"/>
</dbReference>
<keyword evidence="1" id="KW-0472">Membrane</keyword>
<name>A0A140CUT2_9METZ</name>
<keyword evidence="2" id="KW-0560">Oxidoreductase</keyword>
<feature type="transmembrane region" description="Helical" evidence="1">
    <location>
        <begin position="70"/>
        <end position="99"/>
    </location>
</feature>
<feature type="transmembrane region" description="Helical" evidence="1">
    <location>
        <begin position="142"/>
        <end position="160"/>
    </location>
</feature>
<gene>
    <name evidence="2" type="primary">nad2</name>
</gene>
<dbReference type="EC" id="1.6.5.3" evidence="2"/>
<feature type="transmembrane region" description="Helical" evidence="1">
    <location>
        <begin position="255"/>
        <end position="275"/>
    </location>
</feature>
<keyword evidence="1" id="KW-1133">Transmembrane helix</keyword>
<dbReference type="AlphaFoldDB" id="A0A140CUT2"/>
<feature type="transmembrane region" description="Helical" evidence="1">
    <location>
        <begin position="40"/>
        <end position="58"/>
    </location>
</feature>
<feature type="transmembrane region" description="Helical" evidence="1">
    <location>
        <begin position="222"/>
        <end position="243"/>
    </location>
</feature>
<evidence type="ECO:0000313" key="2">
    <source>
        <dbReference type="EMBL" id="AMJ16562.1"/>
    </source>
</evidence>
<feature type="transmembrane region" description="Helical" evidence="1">
    <location>
        <begin position="190"/>
        <end position="210"/>
    </location>
</feature>
<feature type="transmembrane region" description="Helical" evidence="1">
    <location>
        <begin position="296"/>
        <end position="315"/>
    </location>
</feature>
<keyword evidence="1" id="KW-0812">Transmembrane</keyword>
<evidence type="ECO:0000256" key="1">
    <source>
        <dbReference type="SAM" id="Phobius"/>
    </source>
</evidence>
<geneLocation type="mitochondrion" evidence="2"/>
<feature type="transmembrane region" description="Helical" evidence="1">
    <location>
        <begin position="111"/>
        <end position="130"/>
    </location>
</feature>
<sequence length="316" mass="35595">MGFTLLWLYMSYFPFGMEFMWMFWCLAGTFYLLPMVDSWGFMWVMLETFSVVSLTLILPLNRQVGWGVGIYLLVISIGAGLFFMIGVAVAFLWVGLAIGVKLGFWPFHSPIIMLVSLAGWMQIGLITSFLEVPFFQTILTVEGPWMITFWGTSLLAGAVVSQLSRANGLLIMSSLSFLTFMMSSKLGMEMGIAFLLYGTLSCGLCILLNNRTLVLNIMQSKSAPMGVLIAMLVGFPMGVVFWIKIHLLNSWATYYWIMSSFPLLWMTLMMLVIGAQWMCSSMLGKSFIKMSTNVNMWWVIMTMGPLLMLDGCLMLL</sequence>
<dbReference type="EMBL" id="KT997979">
    <property type="protein sequence ID" value="AMJ16562.1"/>
    <property type="molecule type" value="Genomic_DNA"/>
</dbReference>
<protein>
    <submittedName>
        <fullName evidence="2">NADH dehydrogenase subunit 2</fullName>
        <ecNumber evidence="2">1.6.5.3</ecNumber>
    </submittedName>
</protein>
<proteinExistence type="predicted"/>
<keyword evidence="2" id="KW-0496">Mitochondrion</keyword>